<sequence length="398" mass="44727">MVKVARQSTAENSSRHCPLLQGGHKTPAVTPEKGAEASWIMQGSCPDTRVNMPAQGHNMPVSLHSLQHRRDVAGLTTLYKVQEQRTPHLQELRLQPRRAEVLTRAVSMALLALAAPRSHSTHHQTVQAKDAEEEENDGEDEQQQQWYKEEEEQMEVGEQKKNDRGTNIGRAVGRWGKTGNKESGGREKGAKGRVRKEASVSEQPPTAIQTDGETLREAMLRYCGSFQPSRYCLGYQLFVLVMNFVDRRIREPLKFNLALKKYERKNYTFRRRHTCSETIEGSACEVQAIYHISDTRDKVKCPLDSCNDSGFHGILATPLRKFSDIGSAQPVRGTGARRAGHWSFEEKIHGPSPAQHTHHGTGQLRSRVIVRVVFASQNASFRLLGDGDVLKRMYIASL</sequence>
<gene>
    <name evidence="2" type="ORF">O3P69_001574</name>
</gene>
<feature type="compositionally biased region" description="Basic and acidic residues" evidence="1">
    <location>
        <begin position="179"/>
        <end position="199"/>
    </location>
</feature>
<comment type="caution">
    <text evidence="2">The sequence shown here is derived from an EMBL/GenBank/DDBJ whole genome shotgun (WGS) entry which is preliminary data.</text>
</comment>
<dbReference type="Proteomes" id="UP001487740">
    <property type="component" value="Unassembled WGS sequence"/>
</dbReference>
<evidence type="ECO:0000313" key="3">
    <source>
        <dbReference type="Proteomes" id="UP001487740"/>
    </source>
</evidence>
<proteinExistence type="predicted"/>
<name>A0AAW0UZD9_SCYPA</name>
<reference evidence="2 3" key="1">
    <citation type="submission" date="2023-03" db="EMBL/GenBank/DDBJ databases">
        <title>High-quality genome of Scylla paramamosain provides insights in environmental adaptation.</title>
        <authorList>
            <person name="Zhang L."/>
        </authorList>
    </citation>
    <scope>NUCLEOTIDE SEQUENCE [LARGE SCALE GENOMIC DNA]</scope>
    <source>
        <strain evidence="2">LZ_2023a</strain>
        <tissue evidence="2">Muscle</tissue>
    </source>
</reference>
<protein>
    <submittedName>
        <fullName evidence="2">Uncharacterized protein</fullName>
    </submittedName>
</protein>
<evidence type="ECO:0000256" key="1">
    <source>
        <dbReference type="SAM" id="MobiDB-lite"/>
    </source>
</evidence>
<dbReference type="AlphaFoldDB" id="A0AAW0UZD9"/>
<feature type="compositionally biased region" description="Polar residues" evidence="1">
    <location>
        <begin position="1"/>
        <end position="12"/>
    </location>
</feature>
<dbReference type="EMBL" id="JARAKH010000003">
    <property type="protein sequence ID" value="KAK8405084.1"/>
    <property type="molecule type" value="Genomic_DNA"/>
</dbReference>
<accession>A0AAW0UZD9</accession>
<feature type="compositionally biased region" description="Acidic residues" evidence="1">
    <location>
        <begin position="131"/>
        <end position="142"/>
    </location>
</feature>
<feature type="region of interest" description="Disordered" evidence="1">
    <location>
        <begin position="1"/>
        <end position="25"/>
    </location>
</feature>
<feature type="region of interest" description="Disordered" evidence="1">
    <location>
        <begin position="116"/>
        <end position="208"/>
    </location>
</feature>
<evidence type="ECO:0000313" key="2">
    <source>
        <dbReference type="EMBL" id="KAK8405084.1"/>
    </source>
</evidence>
<keyword evidence="3" id="KW-1185">Reference proteome</keyword>
<organism evidence="2 3">
    <name type="scientific">Scylla paramamosain</name>
    <name type="common">Mud crab</name>
    <dbReference type="NCBI Taxonomy" id="85552"/>
    <lineage>
        <taxon>Eukaryota</taxon>
        <taxon>Metazoa</taxon>
        <taxon>Ecdysozoa</taxon>
        <taxon>Arthropoda</taxon>
        <taxon>Crustacea</taxon>
        <taxon>Multicrustacea</taxon>
        <taxon>Malacostraca</taxon>
        <taxon>Eumalacostraca</taxon>
        <taxon>Eucarida</taxon>
        <taxon>Decapoda</taxon>
        <taxon>Pleocyemata</taxon>
        <taxon>Brachyura</taxon>
        <taxon>Eubrachyura</taxon>
        <taxon>Portunoidea</taxon>
        <taxon>Portunidae</taxon>
        <taxon>Portuninae</taxon>
        <taxon>Scylla</taxon>
    </lineage>
</organism>